<evidence type="ECO:0000313" key="3">
    <source>
        <dbReference type="Proteomes" id="UP000179122"/>
    </source>
</evidence>
<proteinExistence type="predicted"/>
<evidence type="ECO:0000313" key="2">
    <source>
        <dbReference type="EMBL" id="OGZ26644.1"/>
    </source>
</evidence>
<dbReference type="AlphaFoldDB" id="A0A1G2ELF5"/>
<sequence length="376" mass="42934">MLKVFNKQPVFYIKILYNIHMSEDIKKILDYAIWAPSGDNSQPWRFEVEDNKIKVFNLPDKDNPYLNFRQSGSLIAHGGLLENITITAQHFGYEAEISLFPVSNDDILVAIVSLSKATNPQHDHLFQFIKQRHTNRRPYENTPLTPKQREDILRTPRELGFGKVQLVETGKEKQIVGRAGALAEIVILENKKLHEFLFCDVVWSEADEKKLRHGLYIKTMEFNSIQKVMFRLARNWLFMKLAIRPGLPKFIAKKDSKLYASGAAVGIVAMHGDSRENFVRAGRLMQRVWLKVTASGLALQPVTATLFFTQRILAGETENLLSLYHTDLMKVAYNDIKKTFGIQNETIAMMFRLGIAKPASARSSRISAEEKIIAIK</sequence>
<dbReference type="InterPro" id="IPR029478">
    <property type="entry name" value="TM1586_NiRdase"/>
</dbReference>
<dbReference type="Gene3D" id="3.40.109.10">
    <property type="entry name" value="NADH Oxidase"/>
    <property type="match status" value="2"/>
</dbReference>
<dbReference type="Proteomes" id="UP000179122">
    <property type="component" value="Unassembled WGS sequence"/>
</dbReference>
<protein>
    <recommendedName>
        <fullName evidence="1">Putative nitroreductase TM1586 domain-containing protein</fullName>
    </recommendedName>
</protein>
<dbReference type="Pfam" id="PF14512">
    <property type="entry name" value="TM1586_NiRdase"/>
    <property type="match status" value="1"/>
</dbReference>
<reference evidence="2 3" key="1">
    <citation type="journal article" date="2016" name="Nat. Commun.">
        <title>Thousands of microbial genomes shed light on interconnected biogeochemical processes in an aquifer system.</title>
        <authorList>
            <person name="Anantharaman K."/>
            <person name="Brown C.T."/>
            <person name="Hug L.A."/>
            <person name="Sharon I."/>
            <person name="Castelle C.J."/>
            <person name="Probst A.J."/>
            <person name="Thomas B.C."/>
            <person name="Singh A."/>
            <person name="Wilkins M.J."/>
            <person name="Karaoz U."/>
            <person name="Brodie E.L."/>
            <person name="Williams K.H."/>
            <person name="Hubbard S.S."/>
            <person name="Banfield J.F."/>
        </authorList>
    </citation>
    <scope>NUCLEOTIDE SEQUENCE [LARGE SCALE GENOMIC DNA]</scope>
</reference>
<dbReference type="InterPro" id="IPR000415">
    <property type="entry name" value="Nitroreductase-like"/>
</dbReference>
<name>A0A1G2ELF5_9BACT</name>
<comment type="caution">
    <text evidence="2">The sequence shown here is derived from an EMBL/GenBank/DDBJ whole genome shotgun (WGS) entry which is preliminary data.</text>
</comment>
<gene>
    <name evidence="2" type="ORF">A3F95_02320</name>
</gene>
<feature type="domain" description="Putative nitroreductase TM1586" evidence="1">
    <location>
        <begin position="6"/>
        <end position="56"/>
    </location>
</feature>
<dbReference type="GO" id="GO:0016491">
    <property type="term" value="F:oxidoreductase activity"/>
    <property type="evidence" value="ECO:0007669"/>
    <property type="project" value="InterPro"/>
</dbReference>
<evidence type="ECO:0000259" key="1">
    <source>
        <dbReference type="Pfam" id="PF14512"/>
    </source>
</evidence>
<accession>A0A1G2ELF5</accession>
<dbReference type="SUPFAM" id="SSF55469">
    <property type="entry name" value="FMN-dependent nitroreductase-like"/>
    <property type="match status" value="2"/>
</dbReference>
<organism evidence="2 3">
    <name type="scientific">Candidatus Nealsonbacteria bacterium RIFCSPLOWO2_12_FULL_39_31</name>
    <dbReference type="NCBI Taxonomy" id="1801676"/>
    <lineage>
        <taxon>Bacteria</taxon>
        <taxon>Candidatus Nealsoniibacteriota</taxon>
    </lineage>
</organism>
<dbReference type="EMBL" id="MHML01000019">
    <property type="protein sequence ID" value="OGZ26644.1"/>
    <property type="molecule type" value="Genomic_DNA"/>
</dbReference>